<proteinExistence type="predicted"/>
<dbReference type="EnsemblPlants" id="MELO3C035463.2.1">
    <property type="protein sequence ID" value="MELO3C035463.2.1"/>
    <property type="gene ID" value="MELO3C035463.2"/>
</dbReference>
<name>A0A9I9ELD2_CUCME</name>
<dbReference type="AlphaFoldDB" id="A0A9I9ELD2"/>
<reference evidence="1" key="1">
    <citation type="submission" date="2023-03" db="UniProtKB">
        <authorList>
            <consortium name="EnsemblPlants"/>
        </authorList>
    </citation>
    <scope>IDENTIFICATION</scope>
</reference>
<evidence type="ECO:0000313" key="1">
    <source>
        <dbReference type="EnsemblPlants" id="MELO3C035463.2.1"/>
    </source>
</evidence>
<sequence>MGKSNEKLLNWTEIMAYCHSNTSIPAIHTQFDAFENAKELWNFLSTRFKSVGLAHYYQLHNSLVNLNQEVGQLVNEYLAVLQPIWTQLDQAKISKDHLRLIKVLMGLRPEYESVRAAYYIAVPCHHWMLLSKKYYLKKNIIPPPSSFR</sequence>
<dbReference type="Gramene" id="MELO3C035463.2.1">
    <property type="protein sequence ID" value="MELO3C035463.2.1"/>
    <property type="gene ID" value="MELO3C035463.2"/>
</dbReference>
<protein>
    <recommendedName>
        <fullName evidence="2">UBN2_3 domain-containing protein</fullName>
    </recommendedName>
</protein>
<accession>A0A9I9ELD2</accession>
<organism evidence="1">
    <name type="scientific">Cucumis melo</name>
    <name type="common">Muskmelon</name>
    <dbReference type="NCBI Taxonomy" id="3656"/>
    <lineage>
        <taxon>Eukaryota</taxon>
        <taxon>Viridiplantae</taxon>
        <taxon>Streptophyta</taxon>
        <taxon>Embryophyta</taxon>
        <taxon>Tracheophyta</taxon>
        <taxon>Spermatophyta</taxon>
        <taxon>Magnoliopsida</taxon>
        <taxon>eudicotyledons</taxon>
        <taxon>Gunneridae</taxon>
        <taxon>Pentapetalae</taxon>
        <taxon>rosids</taxon>
        <taxon>fabids</taxon>
        <taxon>Cucurbitales</taxon>
        <taxon>Cucurbitaceae</taxon>
        <taxon>Benincaseae</taxon>
        <taxon>Cucumis</taxon>
    </lineage>
</organism>
<evidence type="ECO:0008006" key="2">
    <source>
        <dbReference type="Google" id="ProtNLM"/>
    </source>
</evidence>